<evidence type="ECO:0000256" key="6">
    <source>
        <dbReference type="SAM" id="MobiDB-lite"/>
    </source>
</evidence>
<keyword evidence="4 7" id="KW-1133">Transmembrane helix</keyword>
<feature type="transmembrane region" description="Helical" evidence="7">
    <location>
        <begin position="408"/>
        <end position="429"/>
    </location>
</feature>
<dbReference type="Proteomes" id="UP000703038">
    <property type="component" value="Unassembled WGS sequence"/>
</dbReference>
<feature type="region of interest" description="Disordered" evidence="6">
    <location>
        <begin position="472"/>
        <end position="492"/>
    </location>
</feature>
<dbReference type="InterPro" id="IPR001182">
    <property type="entry name" value="FtsW/RodA"/>
</dbReference>
<keyword evidence="9" id="KW-1185">Reference proteome</keyword>
<sequence>MMSAPTPNRSTPSQSSASFASPPGGFAPAPPQSTKRGVEAALLGAAAIITTVSLVLVEASQEQAITWDLAKYGLAYLAMFALAHAAVRRFATHADPLLLPVVAMLNGLGLVLIHRLDLAAQQSAVYLGIEEPSADATQQVLWTALGIAGFVAVLVLVRDYRTLARYGYTLGLGGLVFLALPAVLPSSLSEVNGSKIWIRLPGFSIQPGEFSKILLLIFFASVLVAKRELFTTAGKHVLGMDFPRARDLGPIVVAWIVSIGVLVFEKDLGTSLLIYCTVLVMIYVATERVGWIVVGVALLLLGFLLAYQFFGHVKIRTDTWLDPFADYNDTGYQISQSLFGLATGGMGGTGLGSGRPSQVPFASTDFIIATIGEELGLIGLAAVLMLYLVFVLRGLRTALAVRDSFGKLLAAGLSVTIAVQLFVVVGGVTKLIPLTGLTTPFMSYGGSSLLANYALVALLIKISDAARAPVVPQKRGPAAPIGDAPTEVVKRP</sequence>
<feature type="transmembrane region" description="Helical" evidence="7">
    <location>
        <begin position="166"/>
        <end position="184"/>
    </location>
</feature>
<feature type="transmembrane region" description="Helical" evidence="7">
    <location>
        <begin position="291"/>
        <end position="310"/>
    </location>
</feature>
<evidence type="ECO:0000256" key="4">
    <source>
        <dbReference type="ARBA" id="ARBA00022989"/>
    </source>
</evidence>
<reference evidence="8 9" key="1">
    <citation type="submission" date="2021-01" db="EMBL/GenBank/DDBJ databases">
        <title>Genomics of switchgrass bacterial isolates.</title>
        <authorList>
            <person name="Shade A."/>
        </authorList>
    </citation>
    <scope>NUCLEOTIDE SEQUENCE [LARGE SCALE GENOMIC DNA]</scope>
    <source>
        <strain evidence="8 9">PvP111</strain>
    </source>
</reference>
<dbReference type="PANTHER" id="PTHR30474">
    <property type="entry name" value="CELL CYCLE PROTEIN"/>
    <property type="match status" value="1"/>
</dbReference>
<evidence type="ECO:0000256" key="7">
    <source>
        <dbReference type="SAM" id="Phobius"/>
    </source>
</evidence>
<feature type="transmembrane region" description="Helical" evidence="7">
    <location>
        <begin position="97"/>
        <end position="116"/>
    </location>
</feature>
<feature type="transmembrane region" description="Helical" evidence="7">
    <location>
        <begin position="270"/>
        <end position="286"/>
    </location>
</feature>
<evidence type="ECO:0000256" key="1">
    <source>
        <dbReference type="ARBA" id="ARBA00004141"/>
    </source>
</evidence>
<keyword evidence="8" id="KW-0131">Cell cycle</keyword>
<organism evidence="8 9">
    <name type="scientific">Rhodococcoides corynebacterioides</name>
    <dbReference type="NCBI Taxonomy" id="53972"/>
    <lineage>
        <taxon>Bacteria</taxon>
        <taxon>Bacillati</taxon>
        <taxon>Actinomycetota</taxon>
        <taxon>Actinomycetes</taxon>
        <taxon>Mycobacteriales</taxon>
        <taxon>Nocardiaceae</taxon>
        <taxon>Rhodococcoides</taxon>
    </lineage>
</organism>
<keyword evidence="3" id="KW-0133">Cell shape</keyword>
<dbReference type="GO" id="GO:0051301">
    <property type="term" value="P:cell division"/>
    <property type="evidence" value="ECO:0007669"/>
    <property type="project" value="UniProtKB-KW"/>
</dbReference>
<keyword evidence="2 7" id="KW-0812">Transmembrane</keyword>
<feature type="transmembrane region" description="Helical" evidence="7">
    <location>
        <begin position="136"/>
        <end position="157"/>
    </location>
</feature>
<name>A0ABS2KXQ5_9NOCA</name>
<accession>A0ABS2KXQ5</accession>
<feature type="compositionally biased region" description="Polar residues" evidence="6">
    <location>
        <begin position="1"/>
        <end position="11"/>
    </location>
</feature>
<keyword evidence="8" id="KW-0132">Cell division</keyword>
<evidence type="ECO:0000256" key="2">
    <source>
        <dbReference type="ARBA" id="ARBA00022692"/>
    </source>
</evidence>
<feature type="transmembrane region" description="Helical" evidence="7">
    <location>
        <begin position="245"/>
        <end position="264"/>
    </location>
</feature>
<gene>
    <name evidence="8" type="ORF">JOE42_003444</name>
</gene>
<feature type="transmembrane region" description="Helical" evidence="7">
    <location>
        <begin position="441"/>
        <end position="460"/>
    </location>
</feature>
<evidence type="ECO:0000256" key="5">
    <source>
        <dbReference type="ARBA" id="ARBA00023136"/>
    </source>
</evidence>
<evidence type="ECO:0000313" key="9">
    <source>
        <dbReference type="Proteomes" id="UP000703038"/>
    </source>
</evidence>
<feature type="transmembrane region" description="Helical" evidence="7">
    <location>
        <begin position="69"/>
        <end position="85"/>
    </location>
</feature>
<feature type="region of interest" description="Disordered" evidence="6">
    <location>
        <begin position="1"/>
        <end position="33"/>
    </location>
</feature>
<protein>
    <submittedName>
        <fullName evidence="8">Cell division protein FtsW (Lipid II flippase)</fullName>
    </submittedName>
</protein>
<evidence type="ECO:0000256" key="3">
    <source>
        <dbReference type="ARBA" id="ARBA00022960"/>
    </source>
</evidence>
<evidence type="ECO:0000313" key="8">
    <source>
        <dbReference type="EMBL" id="MBM7416711.1"/>
    </source>
</evidence>
<comment type="subcellular location">
    <subcellularLocation>
        <location evidence="1">Membrane</location>
        <topology evidence="1">Multi-pass membrane protein</topology>
    </subcellularLocation>
</comment>
<dbReference type="PANTHER" id="PTHR30474:SF3">
    <property type="entry name" value="PEPTIDOGLYCAN GLYCOSYLTRANSFERASE RODA"/>
    <property type="match status" value="1"/>
</dbReference>
<comment type="caution">
    <text evidence="8">The sequence shown here is derived from an EMBL/GenBank/DDBJ whole genome shotgun (WGS) entry which is preliminary data.</text>
</comment>
<dbReference type="Pfam" id="PF01098">
    <property type="entry name" value="FTSW_RODA_SPOVE"/>
    <property type="match status" value="1"/>
</dbReference>
<feature type="compositionally biased region" description="Low complexity" evidence="6">
    <location>
        <begin position="12"/>
        <end position="27"/>
    </location>
</feature>
<feature type="transmembrane region" description="Helical" evidence="7">
    <location>
        <begin position="40"/>
        <end position="57"/>
    </location>
</feature>
<proteinExistence type="predicted"/>
<dbReference type="EMBL" id="JAFBBK010000001">
    <property type="protein sequence ID" value="MBM7416711.1"/>
    <property type="molecule type" value="Genomic_DNA"/>
</dbReference>
<feature type="transmembrane region" description="Helical" evidence="7">
    <location>
        <begin position="375"/>
        <end position="396"/>
    </location>
</feature>
<feature type="transmembrane region" description="Helical" evidence="7">
    <location>
        <begin position="204"/>
        <end position="225"/>
    </location>
</feature>
<keyword evidence="5 7" id="KW-0472">Membrane</keyword>